<protein>
    <recommendedName>
        <fullName evidence="3">TetR family transcriptional regulator</fullName>
    </recommendedName>
</protein>
<sequence>MNYYFGTKENLFSEAMLGGFSPSAVFKTVRSAEGVSLATLPAMLARAFVAFCETPQIQHTVLPTLRLAFEDEDTRALVTGYIEREIFAEAEQLLLDLKERQNRPTKASAHEAVIGISTVLLGALVSRYLLRAGPHAAMSVREFGVLLERLLRGALG</sequence>
<dbReference type="SUPFAM" id="SSF48498">
    <property type="entry name" value="Tetracyclin repressor-like, C-terminal domain"/>
    <property type="match status" value="1"/>
</dbReference>
<evidence type="ECO:0000313" key="2">
    <source>
        <dbReference type="Proteomes" id="UP000028780"/>
    </source>
</evidence>
<reference evidence="1 2" key="1">
    <citation type="submission" date="2014-08" db="EMBL/GenBank/DDBJ databases">
        <title>Complete genome sequence of Corynebacterium imitans DSM 44264, isolated from a five-month-old boy with suspected pharyngeal diphtheria.</title>
        <authorList>
            <person name="Mollmann S."/>
            <person name="Albersmeier A."/>
            <person name="Ruckert C."/>
            <person name="Tauch A."/>
        </authorList>
    </citation>
    <scope>NUCLEOTIDE SEQUENCE [LARGE SCALE GENOMIC DNA]</scope>
    <source>
        <strain evidence="1 2">DSM 44264</strain>
    </source>
</reference>
<dbReference type="eggNOG" id="ENOG5031QK8">
    <property type="taxonomic scope" value="Bacteria"/>
</dbReference>
<evidence type="ECO:0008006" key="3">
    <source>
        <dbReference type="Google" id="ProtNLM"/>
    </source>
</evidence>
<name>A0A076NFP5_9CORY</name>
<evidence type="ECO:0000313" key="1">
    <source>
        <dbReference type="EMBL" id="AIJ33309.1"/>
    </source>
</evidence>
<accession>A0A076NFP5</accession>
<dbReference type="AlphaFoldDB" id="A0A076NFP5"/>
<organism evidence="1 2">
    <name type="scientific">Corynebacterium imitans</name>
    <dbReference type="NCBI Taxonomy" id="156978"/>
    <lineage>
        <taxon>Bacteria</taxon>
        <taxon>Bacillati</taxon>
        <taxon>Actinomycetota</taxon>
        <taxon>Actinomycetes</taxon>
        <taxon>Mycobacteriales</taxon>
        <taxon>Corynebacteriaceae</taxon>
        <taxon>Corynebacterium</taxon>
    </lineage>
</organism>
<gene>
    <name evidence="1" type="ORF">CIMIT_04830</name>
</gene>
<dbReference type="KEGG" id="cii:CIMIT_04830"/>
<dbReference type="Proteomes" id="UP000028780">
    <property type="component" value="Chromosome"/>
</dbReference>
<dbReference type="STRING" id="156978.CIMIT_04830"/>
<keyword evidence="2" id="KW-1185">Reference proteome</keyword>
<dbReference type="InterPro" id="IPR036271">
    <property type="entry name" value="Tet_transcr_reg_TetR-rel_C_sf"/>
</dbReference>
<proteinExistence type="predicted"/>
<dbReference type="Gene3D" id="1.10.357.10">
    <property type="entry name" value="Tetracycline Repressor, domain 2"/>
    <property type="match status" value="1"/>
</dbReference>
<dbReference type="HOGENOM" id="CLU_1683625_0_0_11"/>
<dbReference type="EMBL" id="CP009211">
    <property type="protein sequence ID" value="AIJ33309.1"/>
    <property type="molecule type" value="Genomic_DNA"/>
</dbReference>